<dbReference type="InterPro" id="IPR046342">
    <property type="entry name" value="CBS_dom_sf"/>
</dbReference>
<evidence type="ECO:0000256" key="3">
    <source>
        <dbReference type="ARBA" id="ARBA00023122"/>
    </source>
</evidence>
<keyword evidence="2" id="KW-0677">Repeat</keyword>
<reference evidence="11" key="1">
    <citation type="journal article" date="2023" name="Int. J. Syst. Evol. Microbiol.">
        <title>Mesoterricola silvestris gen. nov., sp. nov., Mesoterricola sediminis sp. nov., Geothrix oryzae sp. nov., Geothrix edaphica sp. nov., Geothrix rubra sp. nov., and Geothrix limicola sp. nov., six novel members of Acidobacteriota isolated from soils.</title>
        <authorList>
            <person name="Itoh H."/>
            <person name="Sugisawa Y."/>
            <person name="Mise K."/>
            <person name="Xu Z."/>
            <person name="Kuniyasu M."/>
            <person name="Ushijima N."/>
            <person name="Kawano K."/>
            <person name="Kobayashi E."/>
            <person name="Shiratori Y."/>
            <person name="Masuda Y."/>
            <person name="Senoo K."/>
        </authorList>
    </citation>
    <scope>NUCLEOTIDE SEQUENCE [LARGE SCALE GENOMIC DNA]</scope>
    <source>
        <strain evidence="11">W79</strain>
    </source>
</reference>
<gene>
    <name evidence="10" type="ORF">METEAL_21970</name>
</gene>
<evidence type="ECO:0000256" key="6">
    <source>
        <dbReference type="PIRSR" id="PIRSR004692-3"/>
    </source>
</evidence>
<dbReference type="EMBL" id="AP027080">
    <property type="protein sequence ID" value="BDU73023.1"/>
    <property type="molecule type" value="Genomic_DNA"/>
</dbReference>
<dbReference type="Pfam" id="PF01380">
    <property type="entry name" value="SIS"/>
    <property type="match status" value="1"/>
</dbReference>
<dbReference type="PROSITE" id="PS51371">
    <property type="entry name" value="CBS"/>
    <property type="match status" value="1"/>
</dbReference>
<dbReference type="GO" id="GO:0097367">
    <property type="term" value="F:carbohydrate derivative binding"/>
    <property type="evidence" value="ECO:0007669"/>
    <property type="project" value="InterPro"/>
</dbReference>
<dbReference type="PANTHER" id="PTHR42745">
    <property type="match status" value="1"/>
</dbReference>
<evidence type="ECO:0000259" key="8">
    <source>
        <dbReference type="PROSITE" id="PS51371"/>
    </source>
</evidence>
<dbReference type="SMART" id="SM00116">
    <property type="entry name" value="CBS"/>
    <property type="match status" value="2"/>
</dbReference>
<dbReference type="InterPro" id="IPR050986">
    <property type="entry name" value="GutQ/KpsF_isomerases"/>
</dbReference>
<dbReference type="PROSITE" id="PS51464">
    <property type="entry name" value="SIS"/>
    <property type="match status" value="1"/>
</dbReference>
<accession>A0AA48H755</accession>
<dbReference type="RefSeq" id="WP_316411667.1">
    <property type="nucleotide sequence ID" value="NZ_AP027080.1"/>
</dbReference>
<dbReference type="InterPro" id="IPR004800">
    <property type="entry name" value="KdsD/KpsF-type"/>
</dbReference>
<dbReference type="GO" id="GO:0046872">
    <property type="term" value="F:metal ion binding"/>
    <property type="evidence" value="ECO:0007669"/>
    <property type="project" value="UniProtKB-KW"/>
</dbReference>
<keyword evidence="10" id="KW-0413">Isomerase</keyword>
<dbReference type="Gene3D" id="3.40.50.10490">
    <property type="entry name" value="Glucose-6-phosphate isomerase like protein, domain 1"/>
    <property type="match status" value="1"/>
</dbReference>
<dbReference type="CDD" id="cd05014">
    <property type="entry name" value="SIS_Kpsf"/>
    <property type="match status" value="1"/>
</dbReference>
<dbReference type="GO" id="GO:0016853">
    <property type="term" value="F:isomerase activity"/>
    <property type="evidence" value="ECO:0007669"/>
    <property type="project" value="UniProtKB-KW"/>
</dbReference>
<feature type="domain" description="CBS" evidence="8">
    <location>
        <begin position="214"/>
        <end position="269"/>
    </location>
</feature>
<evidence type="ECO:0000256" key="1">
    <source>
        <dbReference type="ARBA" id="ARBA00008165"/>
    </source>
</evidence>
<protein>
    <submittedName>
        <fullName evidence="10">Arabinose 5-phosphate isomerase</fullName>
    </submittedName>
</protein>
<keyword evidence="5" id="KW-0862">Zinc</keyword>
<evidence type="ECO:0000256" key="4">
    <source>
        <dbReference type="PIRNR" id="PIRNR004692"/>
    </source>
</evidence>
<dbReference type="PIRSF" id="PIRSF004692">
    <property type="entry name" value="KdsD_KpsF"/>
    <property type="match status" value="1"/>
</dbReference>
<dbReference type="GO" id="GO:1901135">
    <property type="term" value="P:carbohydrate derivative metabolic process"/>
    <property type="evidence" value="ECO:0007669"/>
    <property type="project" value="InterPro"/>
</dbReference>
<dbReference type="Pfam" id="PF00571">
    <property type="entry name" value="CBS"/>
    <property type="match status" value="2"/>
</dbReference>
<dbReference type="NCBIfam" id="TIGR00393">
    <property type="entry name" value="kpsF"/>
    <property type="match status" value="1"/>
</dbReference>
<feature type="site" description="Catalytically relevant" evidence="6">
    <location>
        <position position="115"/>
    </location>
</feature>
<dbReference type="Proteomes" id="UP001238179">
    <property type="component" value="Chromosome"/>
</dbReference>
<dbReference type="InterPro" id="IPR046348">
    <property type="entry name" value="SIS_dom_sf"/>
</dbReference>
<dbReference type="SUPFAM" id="SSF53697">
    <property type="entry name" value="SIS domain"/>
    <property type="match status" value="1"/>
</dbReference>
<dbReference type="CDD" id="cd04604">
    <property type="entry name" value="CBS_pair_SIS_assoc"/>
    <property type="match status" value="1"/>
</dbReference>
<feature type="site" description="Catalytically relevant" evidence="6">
    <location>
        <position position="63"/>
    </location>
</feature>
<feature type="site" description="Catalytically relevant" evidence="6">
    <location>
        <position position="157"/>
    </location>
</feature>
<dbReference type="InterPro" id="IPR001347">
    <property type="entry name" value="SIS_dom"/>
</dbReference>
<keyword evidence="3 7" id="KW-0129">CBS domain</keyword>
<dbReference type="Gene3D" id="3.10.580.10">
    <property type="entry name" value="CBS-domain"/>
    <property type="match status" value="1"/>
</dbReference>
<feature type="domain" description="SIS" evidence="9">
    <location>
        <begin position="46"/>
        <end position="189"/>
    </location>
</feature>
<evidence type="ECO:0000259" key="9">
    <source>
        <dbReference type="PROSITE" id="PS51464"/>
    </source>
</evidence>
<sequence length="333" mass="35284">MTQRSGSSQTGALAPSQAALHVITATRRALEALEDRWDPARLEAFTDHLVARGGRVVLTGVGKSGLIAQKISATLASTGCPSFFIHPTDALHGDLGMITAQDTVLILSNSGETEEVLKLLPSLIRLGVGIASITSNGESRLAAASGWCFTYDLPDGEGCPLNFAPMASTTLQLLWGDLLAAYFMTRTGFTLERFAQLHPAGNLGARLLKTRDLMHRDFPKVRKDASLVDALAAMTGGKLGMTTVMDGAGLLGIISDGDIRRALEKAQRENLNPLDLSARAIMTADPVAVEPGTLAIEAARILESRKITFLVVKEGTQAAGILHIHDLLGAKVI</sequence>
<name>A0AA48H755_9BACT</name>
<dbReference type="InterPro" id="IPR000644">
    <property type="entry name" value="CBS_dom"/>
</dbReference>
<evidence type="ECO:0000313" key="10">
    <source>
        <dbReference type="EMBL" id="BDU73023.1"/>
    </source>
</evidence>
<evidence type="ECO:0000256" key="7">
    <source>
        <dbReference type="PROSITE-ProRule" id="PRU00703"/>
    </source>
</evidence>
<comment type="similarity">
    <text evidence="1 4">Belongs to the SIS family. GutQ/KpsF subfamily.</text>
</comment>
<dbReference type="InterPro" id="IPR035474">
    <property type="entry name" value="SIS_Kpsf"/>
</dbReference>
<keyword evidence="5" id="KW-0479">Metal-binding</keyword>
<evidence type="ECO:0000313" key="11">
    <source>
        <dbReference type="Proteomes" id="UP001238179"/>
    </source>
</evidence>
<dbReference type="SUPFAM" id="SSF54631">
    <property type="entry name" value="CBS-domain pair"/>
    <property type="match status" value="1"/>
</dbReference>
<feature type="site" description="Catalytically relevant" evidence="6">
    <location>
        <position position="198"/>
    </location>
</feature>
<dbReference type="GO" id="GO:0005975">
    <property type="term" value="P:carbohydrate metabolic process"/>
    <property type="evidence" value="ECO:0007669"/>
    <property type="project" value="InterPro"/>
</dbReference>
<proteinExistence type="inferred from homology"/>
<dbReference type="AlphaFoldDB" id="A0AA48H755"/>
<evidence type="ECO:0000256" key="2">
    <source>
        <dbReference type="ARBA" id="ARBA00022737"/>
    </source>
</evidence>
<dbReference type="KEGG" id="msil:METEAL_21970"/>
<organism evidence="10 11">
    <name type="scientific">Mesoterricola silvestris</name>
    <dbReference type="NCBI Taxonomy" id="2927979"/>
    <lineage>
        <taxon>Bacteria</taxon>
        <taxon>Pseudomonadati</taxon>
        <taxon>Acidobacteriota</taxon>
        <taxon>Holophagae</taxon>
        <taxon>Holophagales</taxon>
        <taxon>Holophagaceae</taxon>
        <taxon>Mesoterricola</taxon>
    </lineage>
</organism>
<dbReference type="PANTHER" id="PTHR42745:SF1">
    <property type="entry name" value="ARABINOSE 5-PHOSPHATE ISOMERASE KDSD"/>
    <property type="match status" value="1"/>
</dbReference>
<feature type="binding site" evidence="5">
    <location>
        <position position="86"/>
    </location>
    <ligand>
        <name>Zn(2+)</name>
        <dbReference type="ChEBI" id="CHEBI:29105"/>
    </ligand>
</feature>
<keyword evidence="11" id="KW-1185">Reference proteome</keyword>
<evidence type="ECO:0000256" key="5">
    <source>
        <dbReference type="PIRSR" id="PIRSR004692-2"/>
    </source>
</evidence>